<accession>A0A2P6NHS0</accession>
<organism evidence="5 6">
    <name type="scientific">Planoprotostelium fungivorum</name>
    <dbReference type="NCBI Taxonomy" id="1890364"/>
    <lineage>
        <taxon>Eukaryota</taxon>
        <taxon>Amoebozoa</taxon>
        <taxon>Evosea</taxon>
        <taxon>Variosea</taxon>
        <taxon>Cavosteliida</taxon>
        <taxon>Cavosteliaceae</taxon>
        <taxon>Planoprotostelium</taxon>
    </lineage>
</organism>
<dbReference type="InterPro" id="IPR050309">
    <property type="entry name" value="Type-B_Carboxylest/Lipase"/>
</dbReference>
<dbReference type="Gene3D" id="3.40.50.1820">
    <property type="entry name" value="alpha/beta hydrolase"/>
    <property type="match status" value="1"/>
</dbReference>
<evidence type="ECO:0000313" key="6">
    <source>
        <dbReference type="Proteomes" id="UP000241769"/>
    </source>
</evidence>
<dbReference type="Pfam" id="PF00135">
    <property type="entry name" value="COesterase"/>
    <property type="match status" value="1"/>
</dbReference>
<feature type="signal peptide" evidence="3">
    <location>
        <begin position="1"/>
        <end position="18"/>
    </location>
</feature>
<dbReference type="PROSITE" id="PS00122">
    <property type="entry name" value="CARBOXYLESTERASE_B_1"/>
    <property type="match status" value="1"/>
</dbReference>
<evidence type="ECO:0000313" key="5">
    <source>
        <dbReference type="EMBL" id="PRP83487.1"/>
    </source>
</evidence>
<comment type="caution">
    <text evidence="5">The sequence shown here is derived from an EMBL/GenBank/DDBJ whole genome shotgun (WGS) entry which is preliminary data.</text>
</comment>
<dbReference type="EC" id="3.1.1.-" evidence="3"/>
<keyword evidence="2 3" id="KW-0378">Hydrolase</keyword>
<dbReference type="AlphaFoldDB" id="A0A2P6NHS0"/>
<dbReference type="InterPro" id="IPR029058">
    <property type="entry name" value="AB_hydrolase_fold"/>
</dbReference>
<dbReference type="InterPro" id="IPR019826">
    <property type="entry name" value="Carboxylesterase_B_AS"/>
</dbReference>
<gene>
    <name evidence="5" type="ORF">PROFUN_04361</name>
</gene>
<dbReference type="SUPFAM" id="SSF53474">
    <property type="entry name" value="alpha/beta-Hydrolases"/>
    <property type="match status" value="1"/>
</dbReference>
<name>A0A2P6NHS0_9EUKA</name>
<reference evidence="5 6" key="1">
    <citation type="journal article" date="2018" name="Genome Biol. Evol.">
        <title>Multiple Roots of Fruiting Body Formation in Amoebozoa.</title>
        <authorList>
            <person name="Hillmann F."/>
            <person name="Forbes G."/>
            <person name="Novohradska S."/>
            <person name="Ferling I."/>
            <person name="Riege K."/>
            <person name="Groth M."/>
            <person name="Westermann M."/>
            <person name="Marz M."/>
            <person name="Spaller T."/>
            <person name="Winckler T."/>
            <person name="Schaap P."/>
            <person name="Glockner G."/>
        </authorList>
    </citation>
    <scope>NUCLEOTIDE SEQUENCE [LARGE SCALE GENOMIC DNA]</scope>
    <source>
        <strain evidence="5 6">Jena</strain>
    </source>
</reference>
<feature type="domain" description="Carboxylesterase type B" evidence="4">
    <location>
        <begin position="29"/>
        <end position="500"/>
    </location>
</feature>
<evidence type="ECO:0000256" key="3">
    <source>
        <dbReference type="RuleBase" id="RU361235"/>
    </source>
</evidence>
<dbReference type="PANTHER" id="PTHR11559">
    <property type="entry name" value="CARBOXYLESTERASE"/>
    <property type="match status" value="1"/>
</dbReference>
<protein>
    <recommendedName>
        <fullName evidence="3">Carboxylic ester hydrolase</fullName>
        <ecNumber evidence="3">3.1.1.-</ecNumber>
    </recommendedName>
</protein>
<dbReference type="STRING" id="1890364.A0A2P6NHS0"/>
<dbReference type="ESTHER" id="9myce-a0a2p6nhs0">
    <property type="family name" value="Carb_B_Root"/>
</dbReference>
<feature type="chain" id="PRO_5015021225" description="Carboxylic ester hydrolase" evidence="3">
    <location>
        <begin position="19"/>
        <end position="516"/>
    </location>
</feature>
<proteinExistence type="inferred from homology"/>
<dbReference type="GO" id="GO:0016787">
    <property type="term" value="F:hydrolase activity"/>
    <property type="evidence" value="ECO:0007669"/>
    <property type="project" value="UniProtKB-KW"/>
</dbReference>
<dbReference type="InterPro" id="IPR002018">
    <property type="entry name" value="CarbesteraseB"/>
</dbReference>
<keyword evidence="3" id="KW-0732">Signal</keyword>
<sequence length="516" mass="57584">MKILIALLFVSSILHVHSQEEIGGFTVGGVTRFLGIPYTDGPTQRFVEGVLPASKQPFHNGTAHGPICPQLRGSDANADENNCLVLDIALPEGTQSGDNLPVAIWIYGIDIYEPTRFVNHSINSQEPIIFVAMNYRLNGFGFLSSEDMAARNVLNLGLKDQRLAIKWVQKYISFFGGDSTKVTLMGESAGAISIGLHVTAYGNKKDTGLFRSAIMESGGPTSLSVPPFKRTQSAYDFMINATDCFGKNDPFKCLQFSPFEKFIEAVRSTVNFWGQRSDSLYSPVVDKDFIPSRPSTLIKSGLYSHVPLLIGENLDEGTLFVNRSVNAFQTDQQISSILKIYGGSLTSVQRKRWLQLYPNDPAVGSPYGTGNRTYYSEEYKRASSIFGDLVFVSARRFMVEQASEKSVPVWTYLFDYVTHPELINGTSYMGVKHADELASVFQWSNKINPDLTGYWISFINGQDPNSGAPKDTVWEQFDVRDRRQIRFSNNGTYMAADDYRIEQVHFVNSNLNQLGR</sequence>
<keyword evidence="6" id="KW-1185">Reference proteome</keyword>
<dbReference type="OrthoDB" id="408631at2759"/>
<evidence type="ECO:0000256" key="2">
    <source>
        <dbReference type="ARBA" id="ARBA00022801"/>
    </source>
</evidence>
<evidence type="ECO:0000259" key="4">
    <source>
        <dbReference type="Pfam" id="PF00135"/>
    </source>
</evidence>
<dbReference type="Proteomes" id="UP000241769">
    <property type="component" value="Unassembled WGS sequence"/>
</dbReference>
<comment type="similarity">
    <text evidence="1 3">Belongs to the type-B carboxylesterase/lipase family.</text>
</comment>
<dbReference type="EMBL" id="MDYQ01000081">
    <property type="protein sequence ID" value="PRP83487.1"/>
    <property type="molecule type" value="Genomic_DNA"/>
</dbReference>
<dbReference type="InParanoid" id="A0A2P6NHS0"/>
<evidence type="ECO:0000256" key="1">
    <source>
        <dbReference type="ARBA" id="ARBA00005964"/>
    </source>
</evidence>